<proteinExistence type="predicted"/>
<dbReference type="PANTHER" id="PTHR47618:SF1">
    <property type="entry name" value="BIFUNCTIONAL OLIGORIBONUCLEASE AND PAP PHOSPHATASE NRNA"/>
    <property type="match status" value="1"/>
</dbReference>
<keyword evidence="4" id="KW-1185">Reference proteome</keyword>
<dbReference type="PANTHER" id="PTHR47618">
    <property type="entry name" value="BIFUNCTIONAL OLIGORIBONUCLEASE AND PAP PHOSPHATASE NRNA"/>
    <property type="match status" value="1"/>
</dbReference>
<dbReference type="InterPro" id="IPR001667">
    <property type="entry name" value="DDH_dom"/>
</dbReference>
<dbReference type="Pfam" id="PF02272">
    <property type="entry name" value="DHHA1"/>
    <property type="match status" value="1"/>
</dbReference>
<dbReference type="EMBL" id="JAUSUE010000006">
    <property type="protein sequence ID" value="MDQ0203450.1"/>
    <property type="molecule type" value="Genomic_DNA"/>
</dbReference>
<name>A0ABT9Y6I5_9FIRM</name>
<comment type="caution">
    <text evidence="3">The sequence shown here is derived from an EMBL/GenBank/DDBJ whole genome shotgun (WGS) entry which is preliminary data.</text>
</comment>
<dbReference type="GO" id="GO:0008441">
    <property type="term" value="F:3'(2'),5'-bisphosphate nucleotidase activity"/>
    <property type="evidence" value="ECO:0007669"/>
    <property type="project" value="UniProtKB-EC"/>
</dbReference>
<feature type="domain" description="DDH" evidence="1">
    <location>
        <begin position="18"/>
        <end position="155"/>
    </location>
</feature>
<dbReference type="InterPro" id="IPR038763">
    <property type="entry name" value="DHH_sf"/>
</dbReference>
<dbReference type="Pfam" id="PF01368">
    <property type="entry name" value="DHH"/>
    <property type="match status" value="1"/>
</dbReference>
<evidence type="ECO:0000313" key="4">
    <source>
        <dbReference type="Proteomes" id="UP001239167"/>
    </source>
</evidence>
<gene>
    <name evidence="3" type="ORF">J2S01_001166</name>
</gene>
<dbReference type="InterPro" id="IPR051319">
    <property type="entry name" value="Oligoribo/pAp-PDE_c-di-AMP_PDE"/>
</dbReference>
<sequence length="318" mass="34863">MEITISEAAAKIKKANSIIIAPHVNPDCDGLGSTLGLYHALTKKGHKVRIFVDDDIPEAYHFLPGWELFKKPDQKITGADLFIVLDAEPERTGRVNKITDAPILNFDHHRSNTRTADFLYLAPYRAATGEIIYELLAELGIEFDYKMAVSVYAAIATDCGFFRYSNTTEFTMKAAGDLLGYGVRPNIISEALEQRKYADVKAIADVINTIELYNEGKIAVAGADKDIVEKCSSTEGFVDLVRVIEGVDVAVLIKYAADNVTRISMRSKKTDVAAVAEKLGGGGHVRASGCNLEMSFHEARKKVIQALTREMAGQENAD</sequence>
<evidence type="ECO:0000259" key="2">
    <source>
        <dbReference type="Pfam" id="PF02272"/>
    </source>
</evidence>
<reference evidence="3 4" key="1">
    <citation type="submission" date="2023-07" db="EMBL/GenBank/DDBJ databases">
        <title>Genomic Encyclopedia of Type Strains, Phase IV (KMG-IV): sequencing the most valuable type-strain genomes for metagenomic binning, comparative biology and taxonomic classification.</title>
        <authorList>
            <person name="Goeker M."/>
        </authorList>
    </citation>
    <scope>NUCLEOTIDE SEQUENCE [LARGE SCALE GENOMIC DNA]</scope>
    <source>
        <strain evidence="3 4">DSM 16980</strain>
    </source>
</reference>
<evidence type="ECO:0000259" key="1">
    <source>
        <dbReference type="Pfam" id="PF01368"/>
    </source>
</evidence>
<dbReference type="InterPro" id="IPR003156">
    <property type="entry name" value="DHHA1_dom"/>
</dbReference>
<organism evidence="3 4">
    <name type="scientific">Pectinatus haikarae</name>
    <dbReference type="NCBI Taxonomy" id="349096"/>
    <lineage>
        <taxon>Bacteria</taxon>
        <taxon>Bacillati</taxon>
        <taxon>Bacillota</taxon>
        <taxon>Negativicutes</taxon>
        <taxon>Selenomonadales</taxon>
        <taxon>Selenomonadaceae</taxon>
        <taxon>Pectinatus</taxon>
    </lineage>
</organism>
<dbReference type="Gene3D" id="3.90.1640.10">
    <property type="entry name" value="inorganic pyrophosphatase (n-terminal core)"/>
    <property type="match status" value="1"/>
</dbReference>
<dbReference type="Proteomes" id="UP001239167">
    <property type="component" value="Unassembled WGS sequence"/>
</dbReference>
<dbReference type="Gene3D" id="3.10.310.30">
    <property type="match status" value="1"/>
</dbReference>
<feature type="domain" description="DHHA1" evidence="2">
    <location>
        <begin position="236"/>
        <end position="307"/>
    </location>
</feature>
<protein>
    <submittedName>
        <fullName evidence="3">Phosphoesterase RecJ-like protein</fullName>
        <ecNumber evidence="3">3.1.13.3</ecNumber>
        <ecNumber evidence="3">3.1.3.7</ecNumber>
    </submittedName>
</protein>
<dbReference type="EC" id="3.1.13.3" evidence="3"/>
<dbReference type="EC" id="3.1.3.7" evidence="3"/>
<dbReference type="SUPFAM" id="SSF64182">
    <property type="entry name" value="DHH phosphoesterases"/>
    <property type="match status" value="1"/>
</dbReference>
<accession>A0ABT9Y6I5</accession>
<evidence type="ECO:0000313" key="3">
    <source>
        <dbReference type="EMBL" id="MDQ0203450.1"/>
    </source>
</evidence>
<keyword evidence="3" id="KW-0378">Hydrolase</keyword>
<dbReference type="RefSeq" id="WP_196604649.1">
    <property type="nucleotide sequence ID" value="NZ_CP116940.1"/>
</dbReference>